<keyword evidence="1" id="KW-0812">Transmembrane</keyword>
<proteinExistence type="predicted"/>
<evidence type="ECO:0000256" key="1">
    <source>
        <dbReference type="SAM" id="Phobius"/>
    </source>
</evidence>
<evidence type="ECO:0000313" key="2">
    <source>
        <dbReference type="EMBL" id="PCG68799.1"/>
    </source>
</evidence>
<protein>
    <submittedName>
        <fullName evidence="2">Uncharacterized protein</fullName>
    </submittedName>
</protein>
<keyword evidence="1" id="KW-1133">Transmembrane helix</keyword>
<dbReference type="EMBL" id="NWSH01002255">
    <property type="protein sequence ID" value="PCG68799.1"/>
    <property type="molecule type" value="Genomic_DNA"/>
</dbReference>
<reference evidence="2" key="1">
    <citation type="submission" date="2017-09" db="EMBL/GenBank/DDBJ databases">
        <title>Contemporary evolution of a Lepidopteran species, Heliothis virescens, in response to modern agricultural practices.</title>
        <authorList>
            <person name="Fritz M.L."/>
            <person name="Deyonke A.M."/>
            <person name="Papanicolaou A."/>
            <person name="Micinski S."/>
            <person name="Westbrook J."/>
            <person name="Gould F."/>
        </authorList>
    </citation>
    <scope>NUCLEOTIDE SEQUENCE [LARGE SCALE GENOMIC DNA]</scope>
    <source>
        <strain evidence="2">HvINT-</strain>
        <tissue evidence="2">Whole body</tissue>
    </source>
</reference>
<comment type="caution">
    <text evidence="2">The sequence shown here is derived from an EMBL/GenBank/DDBJ whole genome shotgun (WGS) entry which is preliminary data.</text>
</comment>
<keyword evidence="1" id="KW-0472">Membrane</keyword>
<sequence length="104" mass="12304">MNLNELLKECPQHAYYPNNEYSEELGLIDYEPSETRREWTSQTTLWMMVFALLLWLITYLMVMTITMCFDISFRSVASFTGLIHWYNGSTLIAGEDHSRYIIAY</sequence>
<gene>
    <name evidence="2" type="ORF">B5V51_4867</name>
</gene>
<accession>A0A2A4JAC9</accession>
<dbReference type="AlphaFoldDB" id="A0A2A4JAC9"/>
<organism evidence="2">
    <name type="scientific">Heliothis virescens</name>
    <name type="common">Tobacco budworm moth</name>
    <dbReference type="NCBI Taxonomy" id="7102"/>
    <lineage>
        <taxon>Eukaryota</taxon>
        <taxon>Metazoa</taxon>
        <taxon>Ecdysozoa</taxon>
        <taxon>Arthropoda</taxon>
        <taxon>Hexapoda</taxon>
        <taxon>Insecta</taxon>
        <taxon>Pterygota</taxon>
        <taxon>Neoptera</taxon>
        <taxon>Endopterygota</taxon>
        <taxon>Lepidoptera</taxon>
        <taxon>Glossata</taxon>
        <taxon>Ditrysia</taxon>
        <taxon>Noctuoidea</taxon>
        <taxon>Noctuidae</taxon>
        <taxon>Heliothinae</taxon>
        <taxon>Heliothis</taxon>
    </lineage>
</organism>
<feature type="transmembrane region" description="Helical" evidence="1">
    <location>
        <begin position="45"/>
        <end position="69"/>
    </location>
</feature>
<name>A0A2A4JAC9_HELVI</name>